<proteinExistence type="predicted"/>
<sequence length="106" mass="11422">MSAVMAEQADQALTQTLERRVVAAVDPHGQNTGSHVYYSSQGFWRVSAAVNLPARINETNYAGLNGFDSRCSAYGVALAALSEQLLPDAQGRTTLLYPEGYTRGAR</sequence>
<dbReference type="Proteomes" id="UP000648984">
    <property type="component" value="Unassembled WGS sequence"/>
</dbReference>
<comment type="caution">
    <text evidence="1">The sequence shown here is derived from an EMBL/GenBank/DDBJ whole genome shotgun (WGS) entry which is preliminary data.</text>
</comment>
<gene>
    <name evidence="1" type="ORF">GPA25_08135</name>
</gene>
<accession>A0ABX1Q9L8</accession>
<keyword evidence="2" id="KW-1185">Reference proteome</keyword>
<evidence type="ECO:0000313" key="2">
    <source>
        <dbReference type="Proteomes" id="UP000648984"/>
    </source>
</evidence>
<name>A0ABX1Q9L8_9RHOO</name>
<evidence type="ECO:0000313" key="1">
    <source>
        <dbReference type="EMBL" id="NMG74730.1"/>
    </source>
</evidence>
<reference evidence="1 2" key="1">
    <citation type="submission" date="2019-12" db="EMBL/GenBank/DDBJ databases">
        <title>Comparative genomics gives insights into the taxonomy of the Azoarcus-Aromatoleum group and reveals separate origins of nif in the plant-associated Azoarcus and non-plant-associated Aromatoleum sub-groups.</title>
        <authorList>
            <person name="Lafos M."/>
            <person name="Maluk M."/>
            <person name="Batista M."/>
            <person name="Junghare M."/>
            <person name="Carmona M."/>
            <person name="Faoro H."/>
            <person name="Cruz L.M."/>
            <person name="Battistoni F."/>
            <person name="De Souza E."/>
            <person name="Pedrosa F."/>
            <person name="Chen W.-M."/>
            <person name="Poole P.S."/>
            <person name="Dixon R.A."/>
            <person name="James E.K."/>
        </authorList>
    </citation>
    <scope>NUCLEOTIDE SEQUENCE [LARGE SCALE GENOMIC DNA]</scope>
    <source>
        <strain evidence="1 2">22Lin</strain>
    </source>
</reference>
<dbReference type="EMBL" id="WTVQ01000010">
    <property type="protein sequence ID" value="NMG74730.1"/>
    <property type="molecule type" value="Genomic_DNA"/>
</dbReference>
<protein>
    <submittedName>
        <fullName evidence="1">Uncharacterized protein</fullName>
    </submittedName>
</protein>
<organism evidence="1 2">
    <name type="scientific">Aromatoleum diolicum</name>
    <dbReference type="NCBI Taxonomy" id="75796"/>
    <lineage>
        <taxon>Bacteria</taxon>
        <taxon>Pseudomonadati</taxon>
        <taxon>Pseudomonadota</taxon>
        <taxon>Betaproteobacteria</taxon>
        <taxon>Rhodocyclales</taxon>
        <taxon>Rhodocyclaceae</taxon>
        <taxon>Aromatoleum</taxon>
    </lineage>
</organism>
<dbReference type="RefSeq" id="WP_211163014.1">
    <property type="nucleotide sequence ID" value="NZ_WTVQ01000010.1"/>
</dbReference>